<feature type="transmembrane region" description="Helical" evidence="8">
    <location>
        <begin position="226"/>
        <end position="249"/>
    </location>
</feature>
<dbReference type="SUPFAM" id="SSF161098">
    <property type="entry name" value="MetI-like"/>
    <property type="match status" value="1"/>
</dbReference>
<keyword evidence="4" id="KW-1003">Cell membrane</keyword>
<evidence type="ECO:0000259" key="9">
    <source>
        <dbReference type="PROSITE" id="PS50928"/>
    </source>
</evidence>
<dbReference type="EMBL" id="WHSC02000002">
    <property type="protein sequence ID" value="MDO6120452.1"/>
    <property type="molecule type" value="Genomic_DNA"/>
</dbReference>
<organism evidence="10 11">
    <name type="scientific">Shinella curvata</name>
    <dbReference type="NCBI Taxonomy" id="1817964"/>
    <lineage>
        <taxon>Bacteria</taxon>
        <taxon>Pseudomonadati</taxon>
        <taxon>Pseudomonadota</taxon>
        <taxon>Alphaproteobacteria</taxon>
        <taxon>Hyphomicrobiales</taxon>
        <taxon>Rhizobiaceae</taxon>
        <taxon>Shinella</taxon>
    </lineage>
</organism>
<dbReference type="PANTHER" id="PTHR42929:SF1">
    <property type="entry name" value="INNER MEMBRANE ABC TRANSPORTER PERMEASE PROTEIN YDCU-RELATED"/>
    <property type="match status" value="1"/>
</dbReference>
<evidence type="ECO:0000256" key="4">
    <source>
        <dbReference type="ARBA" id="ARBA00022475"/>
    </source>
</evidence>
<evidence type="ECO:0000256" key="6">
    <source>
        <dbReference type="ARBA" id="ARBA00022989"/>
    </source>
</evidence>
<feature type="domain" description="ABC transmembrane type-1" evidence="9">
    <location>
        <begin position="84"/>
        <end position="290"/>
    </location>
</feature>
<comment type="caution">
    <text evidence="10">The sequence shown here is derived from an EMBL/GenBank/DDBJ whole genome shotgun (WGS) entry which is preliminary data.</text>
</comment>
<gene>
    <name evidence="10" type="ORF">GB928_004575</name>
</gene>
<evidence type="ECO:0000313" key="10">
    <source>
        <dbReference type="EMBL" id="MDO6120452.1"/>
    </source>
</evidence>
<evidence type="ECO:0000256" key="3">
    <source>
        <dbReference type="ARBA" id="ARBA00022448"/>
    </source>
</evidence>
<keyword evidence="3 8" id="KW-0813">Transport</keyword>
<feature type="transmembrane region" description="Helical" evidence="8">
    <location>
        <begin position="119"/>
        <end position="144"/>
    </location>
</feature>
<proteinExistence type="inferred from homology"/>
<dbReference type="InterPro" id="IPR035906">
    <property type="entry name" value="MetI-like_sf"/>
</dbReference>
<evidence type="ECO:0000256" key="1">
    <source>
        <dbReference type="ARBA" id="ARBA00004651"/>
    </source>
</evidence>
<name>A0ABT8X9X6_9HYPH</name>
<protein>
    <submittedName>
        <fullName evidence="10">ABC transporter permease</fullName>
    </submittedName>
</protein>
<dbReference type="PANTHER" id="PTHR42929">
    <property type="entry name" value="INNER MEMBRANE ABC TRANSPORTER PERMEASE PROTEIN YDCU-RELATED-RELATED"/>
    <property type="match status" value="1"/>
</dbReference>
<dbReference type="Gene3D" id="1.10.3720.10">
    <property type="entry name" value="MetI-like"/>
    <property type="match status" value="1"/>
</dbReference>
<evidence type="ECO:0000313" key="11">
    <source>
        <dbReference type="Proteomes" id="UP001177080"/>
    </source>
</evidence>
<feature type="transmembrane region" description="Helical" evidence="8">
    <location>
        <begin position="164"/>
        <end position="189"/>
    </location>
</feature>
<dbReference type="CDD" id="cd06261">
    <property type="entry name" value="TM_PBP2"/>
    <property type="match status" value="1"/>
</dbReference>
<feature type="transmembrane region" description="Helical" evidence="8">
    <location>
        <begin position="83"/>
        <end position="107"/>
    </location>
</feature>
<dbReference type="PROSITE" id="PS50928">
    <property type="entry name" value="ABC_TM1"/>
    <property type="match status" value="1"/>
</dbReference>
<keyword evidence="5 8" id="KW-0812">Transmembrane</keyword>
<comment type="similarity">
    <text evidence="2">Belongs to the binding-protein-dependent transport system permease family. CysTW subfamily.</text>
</comment>
<accession>A0ABT8X9X6</accession>
<comment type="subcellular location">
    <subcellularLocation>
        <location evidence="1 8">Cell membrane</location>
        <topology evidence="1 8">Multi-pass membrane protein</topology>
    </subcellularLocation>
</comment>
<evidence type="ECO:0000256" key="2">
    <source>
        <dbReference type="ARBA" id="ARBA00007069"/>
    </source>
</evidence>
<keyword evidence="11" id="KW-1185">Reference proteome</keyword>
<dbReference type="Pfam" id="PF00528">
    <property type="entry name" value="BPD_transp_1"/>
    <property type="match status" value="1"/>
</dbReference>
<dbReference type="Proteomes" id="UP001177080">
    <property type="component" value="Unassembled WGS sequence"/>
</dbReference>
<reference evidence="10" key="1">
    <citation type="submission" date="2022-04" db="EMBL/GenBank/DDBJ databases">
        <title>Shinella lacus sp. nov., a novel member of the genus Shinella from water.</title>
        <authorList>
            <person name="Deng Y."/>
        </authorList>
    </citation>
    <scope>NUCLEOTIDE SEQUENCE</scope>
    <source>
        <strain evidence="10">JCM 31239</strain>
    </source>
</reference>
<feature type="transmembrane region" description="Helical" evidence="8">
    <location>
        <begin position="269"/>
        <end position="293"/>
    </location>
</feature>
<keyword evidence="7 8" id="KW-0472">Membrane</keyword>
<feature type="transmembrane region" description="Helical" evidence="8">
    <location>
        <begin position="18"/>
        <end position="43"/>
    </location>
</feature>
<dbReference type="RefSeq" id="WP_244762089.1">
    <property type="nucleotide sequence ID" value="NZ_JALJCJ010000004.1"/>
</dbReference>
<keyword evidence="6 8" id="KW-1133">Transmembrane helix</keyword>
<sequence>MAAIVNHRTSTAGSGLSLAAPAIVLAVVLGCIPLAFVVVYSLLTPASFGGVEWVASANAYRSLLFRKDLFSEELVFSPDHLMIFGRSVLLALATTVLCFAVGFPTAAYMASRSPRARKWWVLAITIPFWTSLLVRTLALMLIIGDQGLINGLLIRSGLINAPVAMLYTDFAVLLGLLYSFLPFMVLPLLSSLEKLDPRLLEAGADLYASRWRIALQIVLPNIRPGIAAGCLLVFVPALGSYVVPLILGGGRSMMAGDLIALQFGTSRNWPLGSAESVVLVLFVALAFALSNLVRRRAA</sequence>
<evidence type="ECO:0000256" key="5">
    <source>
        <dbReference type="ARBA" id="ARBA00022692"/>
    </source>
</evidence>
<dbReference type="InterPro" id="IPR000515">
    <property type="entry name" value="MetI-like"/>
</dbReference>
<evidence type="ECO:0000256" key="7">
    <source>
        <dbReference type="ARBA" id="ARBA00023136"/>
    </source>
</evidence>
<evidence type="ECO:0000256" key="8">
    <source>
        <dbReference type="RuleBase" id="RU363032"/>
    </source>
</evidence>